<dbReference type="InterPro" id="IPR033443">
    <property type="entry name" value="PROP1-like_PPR_dom"/>
</dbReference>
<proteinExistence type="predicted"/>
<keyword evidence="1" id="KW-0677">Repeat</keyword>
<evidence type="ECO:0000313" key="6">
    <source>
        <dbReference type="Proteomes" id="UP001227230"/>
    </source>
</evidence>
<feature type="domain" description="PROP1-like PPR" evidence="4">
    <location>
        <begin position="394"/>
        <end position="543"/>
    </location>
</feature>
<evidence type="ECO:0000256" key="2">
    <source>
        <dbReference type="PROSITE-ProRule" id="PRU00708"/>
    </source>
</evidence>
<evidence type="ECO:0000313" key="5">
    <source>
        <dbReference type="EMBL" id="WKA12381.1"/>
    </source>
</evidence>
<accession>A0ABY9DYT0</accession>
<dbReference type="PROSITE" id="PS51375">
    <property type="entry name" value="PPR"/>
    <property type="match status" value="2"/>
</dbReference>
<keyword evidence="6" id="KW-1185">Reference proteome</keyword>
<dbReference type="Proteomes" id="UP001227230">
    <property type="component" value="Chromosome 19"/>
</dbReference>
<evidence type="ECO:0000256" key="3">
    <source>
        <dbReference type="SAM" id="MobiDB-lite"/>
    </source>
</evidence>
<dbReference type="InterPro" id="IPR011990">
    <property type="entry name" value="TPR-like_helical_dom_sf"/>
</dbReference>
<name>A0ABY9DYT0_VITVI</name>
<gene>
    <name evidence="5" type="ORF">VitviT2T_029769</name>
</gene>
<evidence type="ECO:0000256" key="1">
    <source>
        <dbReference type="ARBA" id="ARBA00022737"/>
    </source>
</evidence>
<feature type="repeat" description="PPR" evidence="2">
    <location>
        <begin position="461"/>
        <end position="495"/>
    </location>
</feature>
<feature type="compositionally biased region" description="Low complexity" evidence="3">
    <location>
        <begin position="54"/>
        <end position="65"/>
    </location>
</feature>
<dbReference type="Gene3D" id="1.25.40.10">
    <property type="entry name" value="Tetratricopeptide repeat domain"/>
    <property type="match status" value="4"/>
</dbReference>
<feature type="region of interest" description="Disordered" evidence="3">
    <location>
        <begin position="1"/>
        <end position="76"/>
    </location>
</feature>
<evidence type="ECO:0000259" key="4">
    <source>
        <dbReference type="Pfam" id="PF17177"/>
    </source>
</evidence>
<protein>
    <recommendedName>
        <fullName evidence="4">PROP1-like PPR domain-containing protein</fullName>
    </recommendedName>
</protein>
<dbReference type="InterPro" id="IPR002885">
    <property type="entry name" value="PPR_rpt"/>
</dbReference>
<feature type="repeat" description="PPR" evidence="2">
    <location>
        <begin position="391"/>
        <end position="425"/>
    </location>
</feature>
<sequence>MPHPKAKALSSLFRSAVKARSKPSSSPADDATLKHFVSSLDTSSSEFPKISPKTSISSGTGSETTSHPEDSTKQLSQTLSSILCGGSPDSQLTNDEKPLEKVLDVPWFPTLSHNNISLRRKEVSRERKQKWVFKNTQGGRLDRLVKTCAQKLGTEATIQVFGKLGRETGVKEYKALLGICIEKARTSDDEEASLEQIYKAFQLFEEMKEQGFHIEEETYGPFFMYLIDMGMIEEFHFFHGVITDENSRSLSRLGYYEMLLWVRVNNEEKIQELCNGIAADDGADKPNLTENYVLALCESGRKEELLKVLEIIDITKVSSVDYVASIFKSLGRLSLASFMEKFVSAFKACDYGAEEISDFIFYYASNMPNLAVEDVILKFKDLHAQLVVTPSSTSYNKLVTYCCDSFKVHAALDIVDQMCEAGLTLSIEMFHSILRASEESFEFNLVHRIYSVICHQSLEPNCETFRIMINLHVKMKDFDGAYDLLKDMKKINLTPTAGIYNAIMGGYFREKNIYGGLMVLKQMGDADVKPDSQTFCYLLNNCECEEDIIKYYEKLKCAGVQVTKHVFMALINAYASCGQFEKAKQVVLDKGVPIKSLNEIKSVLVSALALHGQISDAFDIYEEIKNSGFNLEPKAIILLIEYHQSEGDLTRLLQLLEELNDPDYRVEGSCRILLYCVRYNHLSSAIDLLKQLKDTFHDNELAMEAILDEVFSLIAEIEPVNLKIGLDLLTAIKEELGLRPSRKSLDFLLAACVNGKDLDNSRLIWREYQTAGFTHNVLSFLRMYQACLACGDHKSAANILHKIPKDDPHVCCVIKACQTTYAKSSVKGKKKKEGDASNDLKI</sequence>
<dbReference type="Pfam" id="PF01535">
    <property type="entry name" value="PPR"/>
    <property type="match status" value="3"/>
</dbReference>
<organism evidence="5 6">
    <name type="scientific">Vitis vinifera</name>
    <name type="common">Grape</name>
    <dbReference type="NCBI Taxonomy" id="29760"/>
    <lineage>
        <taxon>Eukaryota</taxon>
        <taxon>Viridiplantae</taxon>
        <taxon>Streptophyta</taxon>
        <taxon>Embryophyta</taxon>
        <taxon>Tracheophyta</taxon>
        <taxon>Spermatophyta</taxon>
        <taxon>Magnoliopsida</taxon>
        <taxon>eudicotyledons</taxon>
        <taxon>Gunneridae</taxon>
        <taxon>Pentapetalae</taxon>
        <taxon>rosids</taxon>
        <taxon>Vitales</taxon>
        <taxon>Vitaceae</taxon>
        <taxon>Viteae</taxon>
        <taxon>Vitis</taxon>
    </lineage>
</organism>
<dbReference type="PANTHER" id="PTHR47262:SF1">
    <property type="entry name" value="OS02G0132600 PROTEIN"/>
    <property type="match status" value="1"/>
</dbReference>
<dbReference type="Pfam" id="PF17177">
    <property type="entry name" value="PPR_long"/>
    <property type="match status" value="1"/>
</dbReference>
<dbReference type="EMBL" id="CP126666">
    <property type="protein sequence ID" value="WKA12381.1"/>
    <property type="molecule type" value="Genomic_DNA"/>
</dbReference>
<reference evidence="5 6" key="1">
    <citation type="journal article" date="2023" name="Hortic Res">
        <title>The complete reference genome for grapevine (Vitis vinifera L.) genetics and breeding.</title>
        <authorList>
            <person name="Shi X."/>
            <person name="Cao S."/>
            <person name="Wang X."/>
            <person name="Huang S."/>
            <person name="Wang Y."/>
            <person name="Liu Z."/>
            <person name="Liu W."/>
            <person name="Leng X."/>
            <person name="Peng Y."/>
            <person name="Wang N."/>
            <person name="Wang Y."/>
            <person name="Ma Z."/>
            <person name="Xu X."/>
            <person name="Zhang F."/>
            <person name="Xue H."/>
            <person name="Zhong H."/>
            <person name="Wang Y."/>
            <person name="Zhang K."/>
            <person name="Velt A."/>
            <person name="Avia K."/>
            <person name="Holtgrawe D."/>
            <person name="Grimplet J."/>
            <person name="Matus J.T."/>
            <person name="Ware D."/>
            <person name="Wu X."/>
            <person name="Wang H."/>
            <person name="Liu C."/>
            <person name="Fang Y."/>
            <person name="Rustenholz C."/>
            <person name="Cheng Z."/>
            <person name="Xiao H."/>
            <person name="Zhou Y."/>
        </authorList>
    </citation>
    <scope>NUCLEOTIDE SEQUENCE [LARGE SCALE GENOMIC DNA]</scope>
    <source>
        <strain evidence="6">cv. Pinot noir / PN40024</strain>
        <tissue evidence="5">Leaf</tissue>
    </source>
</reference>
<dbReference type="PANTHER" id="PTHR47262">
    <property type="entry name" value="OS02G0132600 PROTEIN"/>
    <property type="match status" value="1"/>
</dbReference>
<dbReference type="NCBIfam" id="TIGR00756">
    <property type="entry name" value="PPR"/>
    <property type="match status" value="3"/>
</dbReference>